<feature type="domain" description="Histidine kinase/HSP90-like ATPase" evidence="9">
    <location>
        <begin position="331"/>
        <end position="416"/>
    </location>
</feature>
<dbReference type="GO" id="GO:0005524">
    <property type="term" value="F:ATP binding"/>
    <property type="evidence" value="ECO:0007669"/>
    <property type="project" value="UniProtKB-KW"/>
</dbReference>
<dbReference type="Pfam" id="PF02518">
    <property type="entry name" value="HATPase_c"/>
    <property type="match status" value="1"/>
</dbReference>
<feature type="transmembrane region" description="Helical" evidence="8">
    <location>
        <begin position="49"/>
        <end position="67"/>
    </location>
</feature>
<dbReference type="Gene3D" id="1.20.5.1930">
    <property type="match status" value="1"/>
</dbReference>
<dbReference type="InterPro" id="IPR003594">
    <property type="entry name" value="HATPase_dom"/>
</dbReference>
<evidence type="ECO:0000259" key="9">
    <source>
        <dbReference type="Pfam" id="PF02518"/>
    </source>
</evidence>
<protein>
    <recommendedName>
        <fullName evidence="2">histidine kinase</fullName>
        <ecNumber evidence="2">2.7.13.3</ecNumber>
    </recommendedName>
</protein>
<keyword evidence="6" id="KW-0418">Kinase</keyword>
<dbReference type="SUPFAM" id="SSF55874">
    <property type="entry name" value="ATPase domain of HSP90 chaperone/DNA topoisomerase II/histidine kinase"/>
    <property type="match status" value="1"/>
</dbReference>
<keyword evidence="5" id="KW-0547">Nucleotide-binding</keyword>
<dbReference type="GO" id="GO:0016020">
    <property type="term" value="C:membrane"/>
    <property type="evidence" value="ECO:0007669"/>
    <property type="project" value="InterPro"/>
</dbReference>
<keyword evidence="8" id="KW-1133">Transmembrane helix</keyword>
<dbReference type="InterPro" id="IPR036890">
    <property type="entry name" value="HATPase_C_sf"/>
</dbReference>
<evidence type="ECO:0000256" key="1">
    <source>
        <dbReference type="ARBA" id="ARBA00000085"/>
    </source>
</evidence>
<proteinExistence type="predicted"/>
<keyword evidence="8" id="KW-0472">Membrane</keyword>
<dbReference type="EC" id="2.7.13.3" evidence="2"/>
<dbReference type="GO" id="GO:0000155">
    <property type="term" value="F:phosphorelay sensor kinase activity"/>
    <property type="evidence" value="ECO:0007669"/>
    <property type="project" value="InterPro"/>
</dbReference>
<dbReference type="CDD" id="cd16917">
    <property type="entry name" value="HATPase_UhpB-NarQ-NarX-like"/>
    <property type="match status" value="1"/>
</dbReference>
<keyword evidence="3" id="KW-0597">Phosphoprotein</keyword>
<name>A0A644ZI38_9ZZZZ</name>
<dbReference type="InterPro" id="IPR050482">
    <property type="entry name" value="Sensor_HK_TwoCompSys"/>
</dbReference>
<evidence type="ECO:0000256" key="4">
    <source>
        <dbReference type="ARBA" id="ARBA00022679"/>
    </source>
</evidence>
<keyword evidence="8" id="KW-0812">Transmembrane</keyword>
<keyword evidence="4" id="KW-0808">Transferase</keyword>
<dbReference type="EMBL" id="VSSQ01009037">
    <property type="protein sequence ID" value="MPM40540.1"/>
    <property type="molecule type" value="Genomic_DNA"/>
</dbReference>
<evidence type="ECO:0000256" key="6">
    <source>
        <dbReference type="ARBA" id="ARBA00022777"/>
    </source>
</evidence>
<feature type="transmembrane region" description="Helical" evidence="8">
    <location>
        <begin position="73"/>
        <end position="90"/>
    </location>
</feature>
<evidence type="ECO:0000256" key="3">
    <source>
        <dbReference type="ARBA" id="ARBA00022553"/>
    </source>
</evidence>
<comment type="catalytic activity">
    <reaction evidence="1">
        <text>ATP + protein L-histidine = ADP + protein N-phospho-L-histidine.</text>
        <dbReference type="EC" id="2.7.13.3"/>
    </reaction>
</comment>
<dbReference type="AlphaFoldDB" id="A0A644ZI38"/>
<reference evidence="11" key="1">
    <citation type="submission" date="2019-08" db="EMBL/GenBank/DDBJ databases">
        <authorList>
            <person name="Kucharzyk K."/>
            <person name="Murdoch R.W."/>
            <person name="Higgins S."/>
            <person name="Loffler F."/>
        </authorList>
    </citation>
    <scope>NUCLEOTIDE SEQUENCE</scope>
</reference>
<organism evidence="11">
    <name type="scientific">bioreactor metagenome</name>
    <dbReference type="NCBI Taxonomy" id="1076179"/>
    <lineage>
        <taxon>unclassified sequences</taxon>
        <taxon>metagenomes</taxon>
        <taxon>ecological metagenomes</taxon>
    </lineage>
</organism>
<comment type="caution">
    <text evidence="11">The sequence shown here is derived from an EMBL/GenBank/DDBJ whole genome shotgun (WGS) entry which is preliminary data.</text>
</comment>
<dbReference type="PANTHER" id="PTHR24421:SF10">
    <property type="entry name" value="NITRATE_NITRITE SENSOR PROTEIN NARQ"/>
    <property type="match status" value="1"/>
</dbReference>
<evidence type="ECO:0000256" key="7">
    <source>
        <dbReference type="ARBA" id="ARBA00022840"/>
    </source>
</evidence>
<keyword evidence="7" id="KW-0067">ATP-binding</keyword>
<accession>A0A644ZI38</accession>
<dbReference type="InterPro" id="IPR011712">
    <property type="entry name" value="Sig_transdc_His_kin_sub3_dim/P"/>
</dbReference>
<gene>
    <name evidence="11" type="ORF">SDC9_87184</name>
</gene>
<evidence type="ECO:0000313" key="11">
    <source>
        <dbReference type="EMBL" id="MPM40540.1"/>
    </source>
</evidence>
<dbReference type="GO" id="GO:0046983">
    <property type="term" value="F:protein dimerization activity"/>
    <property type="evidence" value="ECO:0007669"/>
    <property type="project" value="InterPro"/>
</dbReference>
<evidence type="ECO:0000256" key="5">
    <source>
        <dbReference type="ARBA" id="ARBA00022741"/>
    </source>
</evidence>
<evidence type="ECO:0000256" key="2">
    <source>
        <dbReference type="ARBA" id="ARBA00012438"/>
    </source>
</evidence>
<sequence length="427" mass="47722">MDGETPTKQSQRFYRILEAYVYLLLCAALGLFVLTYGVEGGTSSRPFEFYRTFFVFFLLFALMQALLTHTENLLGVLLLCFLSLMALLVLDYSLNDFLTIRLFLFLAFQAVVLVKIPYPFAFAAPPLLALFSLSLQLMPPFLGENDLNMQLREASAAELVSFIAILLISSYLQVALTRLHELHEKAKMQIEILNTTITKLTIFSQSLQSYARTAELEAAKKERYRISREIHDISGYMFTNIIAMMDAIVATGCRDCEKTSEMCSGARSQAQEGLVETRRALHLLRKSDQEREVGMKAIHKIKKIFEGTTGVQVEIESGNLPSSFGDEIDLILYRIVQEGLTNALRHGHATRVRMLFWIVGDSVQVIILDNGTGAKKIIKGIGLAGMEERISKLGGQVKAENAPEGGFQLTVTIPMQKELSDDTYSVG</sequence>
<feature type="transmembrane region" description="Helical" evidence="8">
    <location>
        <begin position="20"/>
        <end position="37"/>
    </location>
</feature>
<evidence type="ECO:0000259" key="10">
    <source>
        <dbReference type="Pfam" id="PF07730"/>
    </source>
</evidence>
<dbReference type="PANTHER" id="PTHR24421">
    <property type="entry name" value="NITRATE/NITRITE SENSOR PROTEIN NARX-RELATED"/>
    <property type="match status" value="1"/>
</dbReference>
<dbReference type="Pfam" id="PF07730">
    <property type="entry name" value="HisKA_3"/>
    <property type="match status" value="1"/>
</dbReference>
<evidence type="ECO:0000256" key="8">
    <source>
        <dbReference type="SAM" id="Phobius"/>
    </source>
</evidence>
<feature type="transmembrane region" description="Helical" evidence="8">
    <location>
        <begin position="97"/>
        <end position="116"/>
    </location>
</feature>
<dbReference type="Gene3D" id="3.30.565.10">
    <property type="entry name" value="Histidine kinase-like ATPase, C-terminal domain"/>
    <property type="match status" value="1"/>
</dbReference>
<feature type="domain" description="Signal transduction histidine kinase subgroup 3 dimerisation and phosphoacceptor" evidence="10">
    <location>
        <begin position="222"/>
        <end position="288"/>
    </location>
</feature>